<evidence type="ECO:0000256" key="10">
    <source>
        <dbReference type="SAM" id="Phobius"/>
    </source>
</evidence>
<comment type="caution">
    <text evidence="12">The sequence shown here is derived from an EMBL/GenBank/DDBJ whole genome shotgun (WGS) entry which is preliminary data.</text>
</comment>
<dbReference type="GO" id="GO:0005886">
    <property type="term" value="C:plasma membrane"/>
    <property type="evidence" value="ECO:0007669"/>
    <property type="project" value="TreeGrafter"/>
</dbReference>
<dbReference type="GO" id="GO:0016887">
    <property type="term" value="F:ATP hydrolysis activity"/>
    <property type="evidence" value="ECO:0007669"/>
    <property type="project" value="InterPro"/>
</dbReference>
<accession>A0A267DDQ0</accession>
<evidence type="ECO:0000256" key="1">
    <source>
        <dbReference type="ARBA" id="ARBA00004141"/>
    </source>
</evidence>
<feature type="transmembrane region" description="Helical" evidence="10">
    <location>
        <begin position="565"/>
        <end position="591"/>
    </location>
</feature>
<dbReference type="FunFam" id="3.40.50.300:FF:001077">
    <property type="entry name" value="Uncharacterized protein, isoform A"/>
    <property type="match status" value="1"/>
</dbReference>
<evidence type="ECO:0000256" key="3">
    <source>
        <dbReference type="ARBA" id="ARBA00022448"/>
    </source>
</evidence>
<evidence type="ECO:0000256" key="2">
    <source>
        <dbReference type="ARBA" id="ARBA00005814"/>
    </source>
</evidence>
<dbReference type="Pfam" id="PF01061">
    <property type="entry name" value="ABC2_membrane"/>
    <property type="match status" value="1"/>
</dbReference>
<dbReference type="GO" id="GO:0005524">
    <property type="term" value="F:ATP binding"/>
    <property type="evidence" value="ECO:0007669"/>
    <property type="project" value="UniProtKB-KW"/>
</dbReference>
<sequence length="753" mass="82402">ASSKAKLLCIQMPEPKKSKSRGKAAKSGGPAVLSVSCEQQAASSGTNPAATAKAADKEETVPLRSNPPPDGASTAINMPTDNDLKSSYNSLKGKEMFLRLQGKTPLTLEFKNLSYYVRVRNAQKTILDSLNGKFKPGRLVALMGPSGAGKSSLTNVLAGYISKNVEGDILVNGQIRNLRKFRKNSCYIMQEDLLLPHLSVYESMTCSANLRLCEPAEKKEAMVRTILDVLGLAECSSTRASSLSGGQKKRLAIAQELLSNPPIMFFDEPTSGLDSASCFQCVSLLKELALGGRTIVCTIHQPSAKLFEMFDQLYFVAKGRCLYNGPAGAVVPYLASRGFVCPSYHNPTDYFMEAVCGDDSTTPVGDAGEDSATTDGDQQKGECMVTALAEAVRSGQCAEFMRAYKSAVAKEKADAAILADNASATSSSSSSANSNKNPDQSLANNDSDSNANESSVKDDSRTGHFSTGTLNQFRVLYVRTFLSIIRDTQLTRLRLLSHVSVGLLIGMLYFKIGNDGLKVQSNAGCLFFCMLFLMFTALMPTVLTFPMEMNIFLREHLNYWYSVKAYYLAKTLADLPFQVIFPVIYGTIVYFMTAQPLEFMRYFLFLTICVQTSLVAQSFGLLIGAATNLESAIFLGPVTAIPILLFSGFFVTFSTIPVYLQWLSYCSYVRYAFEAVLQIIYGMNRNHLECNPDASADSSESLAPCLSDPDFFLKFFSADGAKIYVDFIVLCMFFVILRGLCFLILKFRTRASR</sequence>
<dbReference type="PANTHER" id="PTHR48041:SF78">
    <property type="entry name" value="ABC TRANSPORTER EXPRESSED IN TRACHEA, ISOFORM A"/>
    <property type="match status" value="1"/>
</dbReference>
<feature type="transmembrane region" description="Helical" evidence="10">
    <location>
        <begin position="495"/>
        <end position="512"/>
    </location>
</feature>
<dbReference type="InterPro" id="IPR050352">
    <property type="entry name" value="ABCG_transporters"/>
</dbReference>
<evidence type="ECO:0000313" key="12">
    <source>
        <dbReference type="EMBL" id="PAA47423.1"/>
    </source>
</evidence>
<comment type="similarity">
    <text evidence="2">Belongs to the ABC transporter superfamily. ABCG family. Eye pigment precursor importer (TC 3.A.1.204) subfamily.</text>
</comment>
<dbReference type="STRING" id="282301.A0A267DDQ0"/>
<dbReference type="GO" id="GO:0140359">
    <property type="term" value="F:ABC-type transporter activity"/>
    <property type="evidence" value="ECO:0007669"/>
    <property type="project" value="InterPro"/>
</dbReference>
<feature type="region of interest" description="Disordered" evidence="9">
    <location>
        <begin position="1"/>
        <end position="81"/>
    </location>
</feature>
<evidence type="ECO:0000256" key="9">
    <source>
        <dbReference type="SAM" id="MobiDB-lite"/>
    </source>
</evidence>
<feature type="non-terminal residue" evidence="12">
    <location>
        <position position="1"/>
    </location>
</feature>
<feature type="transmembrane region" description="Helical" evidence="10">
    <location>
        <begin position="603"/>
        <end position="626"/>
    </location>
</feature>
<dbReference type="Pfam" id="PF00005">
    <property type="entry name" value="ABC_tran"/>
    <property type="match status" value="1"/>
</dbReference>
<feature type="transmembrane region" description="Helical" evidence="10">
    <location>
        <begin position="723"/>
        <end position="745"/>
    </location>
</feature>
<dbReference type="InterPro" id="IPR013525">
    <property type="entry name" value="ABC2_TM"/>
</dbReference>
<reference evidence="12 13" key="1">
    <citation type="submission" date="2017-06" db="EMBL/GenBank/DDBJ databases">
        <title>A platform for efficient transgenesis in Macrostomum lignano, a flatworm model organism for stem cell research.</title>
        <authorList>
            <person name="Berezikov E."/>
        </authorList>
    </citation>
    <scope>NUCLEOTIDE SEQUENCE [LARGE SCALE GENOMIC DNA]</scope>
    <source>
        <strain evidence="12">DV1</strain>
        <tissue evidence="12">Whole organism</tissue>
    </source>
</reference>
<evidence type="ECO:0000259" key="11">
    <source>
        <dbReference type="PROSITE" id="PS50893"/>
    </source>
</evidence>
<feature type="compositionally biased region" description="Polar residues" evidence="9">
    <location>
        <begin position="36"/>
        <end position="48"/>
    </location>
</feature>
<feature type="transmembrane region" description="Helical" evidence="10">
    <location>
        <begin position="524"/>
        <end position="545"/>
    </location>
</feature>
<protein>
    <recommendedName>
        <fullName evidence="11">ABC transporter domain-containing protein</fullName>
    </recommendedName>
</protein>
<feature type="region of interest" description="Disordered" evidence="9">
    <location>
        <begin position="425"/>
        <end position="463"/>
    </location>
</feature>
<evidence type="ECO:0000313" key="13">
    <source>
        <dbReference type="Proteomes" id="UP000215902"/>
    </source>
</evidence>
<comment type="subcellular location">
    <subcellularLocation>
        <location evidence="1">Membrane</location>
        <topology evidence="1">Multi-pass membrane protein</topology>
    </subcellularLocation>
</comment>
<evidence type="ECO:0000256" key="5">
    <source>
        <dbReference type="ARBA" id="ARBA00022741"/>
    </source>
</evidence>
<dbReference type="OrthoDB" id="66620at2759"/>
<dbReference type="PANTHER" id="PTHR48041">
    <property type="entry name" value="ABC TRANSPORTER G FAMILY MEMBER 28"/>
    <property type="match status" value="1"/>
</dbReference>
<feature type="domain" description="ABC transporter" evidence="11">
    <location>
        <begin position="108"/>
        <end position="343"/>
    </location>
</feature>
<dbReference type="InterPro" id="IPR017871">
    <property type="entry name" value="ABC_transporter-like_CS"/>
</dbReference>
<keyword evidence="8 10" id="KW-0472">Membrane</keyword>
<keyword evidence="5" id="KW-0547">Nucleotide-binding</keyword>
<feature type="transmembrane region" description="Helical" evidence="10">
    <location>
        <begin position="632"/>
        <end position="653"/>
    </location>
</feature>
<evidence type="ECO:0000256" key="8">
    <source>
        <dbReference type="ARBA" id="ARBA00023136"/>
    </source>
</evidence>
<dbReference type="Proteomes" id="UP000215902">
    <property type="component" value="Unassembled WGS sequence"/>
</dbReference>
<dbReference type="InterPro" id="IPR003439">
    <property type="entry name" value="ABC_transporter-like_ATP-bd"/>
</dbReference>
<name>A0A267DDQ0_9PLAT</name>
<dbReference type="PROSITE" id="PS50893">
    <property type="entry name" value="ABC_TRANSPORTER_2"/>
    <property type="match status" value="1"/>
</dbReference>
<dbReference type="CDD" id="cd03213">
    <property type="entry name" value="ABCG_EPDR"/>
    <property type="match status" value="1"/>
</dbReference>
<evidence type="ECO:0000256" key="4">
    <source>
        <dbReference type="ARBA" id="ARBA00022692"/>
    </source>
</evidence>
<dbReference type="PROSITE" id="PS00211">
    <property type="entry name" value="ABC_TRANSPORTER_1"/>
    <property type="match status" value="1"/>
</dbReference>
<organism evidence="12 13">
    <name type="scientific">Macrostomum lignano</name>
    <dbReference type="NCBI Taxonomy" id="282301"/>
    <lineage>
        <taxon>Eukaryota</taxon>
        <taxon>Metazoa</taxon>
        <taxon>Spiralia</taxon>
        <taxon>Lophotrochozoa</taxon>
        <taxon>Platyhelminthes</taxon>
        <taxon>Rhabditophora</taxon>
        <taxon>Macrostomorpha</taxon>
        <taxon>Macrostomida</taxon>
        <taxon>Macrostomidae</taxon>
        <taxon>Macrostomum</taxon>
    </lineage>
</organism>
<feature type="compositionally biased region" description="Low complexity" evidence="9">
    <location>
        <begin position="443"/>
        <end position="454"/>
    </location>
</feature>
<keyword evidence="13" id="KW-1185">Reference proteome</keyword>
<keyword evidence="4 10" id="KW-0812">Transmembrane</keyword>
<dbReference type="InterPro" id="IPR003593">
    <property type="entry name" value="AAA+_ATPase"/>
</dbReference>
<keyword evidence="7 10" id="KW-1133">Transmembrane helix</keyword>
<dbReference type="SMART" id="SM00382">
    <property type="entry name" value="AAA"/>
    <property type="match status" value="1"/>
</dbReference>
<gene>
    <name evidence="12" type="ORF">BOX15_Mlig025417g2</name>
</gene>
<evidence type="ECO:0000256" key="6">
    <source>
        <dbReference type="ARBA" id="ARBA00022840"/>
    </source>
</evidence>
<dbReference type="AlphaFoldDB" id="A0A267DDQ0"/>
<dbReference type="EMBL" id="NIVC01004458">
    <property type="protein sequence ID" value="PAA47423.1"/>
    <property type="molecule type" value="Genomic_DNA"/>
</dbReference>
<feature type="compositionally biased region" description="Low complexity" evidence="9">
    <location>
        <begin position="425"/>
        <end position="435"/>
    </location>
</feature>
<proteinExistence type="inferred from homology"/>
<keyword evidence="6" id="KW-0067">ATP-binding</keyword>
<keyword evidence="3" id="KW-0813">Transport</keyword>
<evidence type="ECO:0000256" key="7">
    <source>
        <dbReference type="ARBA" id="ARBA00022989"/>
    </source>
</evidence>
<dbReference type="SUPFAM" id="SSF52540">
    <property type="entry name" value="P-loop containing nucleoside triphosphate hydrolases"/>
    <property type="match status" value="1"/>
</dbReference>
<dbReference type="Gene3D" id="3.40.50.300">
    <property type="entry name" value="P-loop containing nucleotide triphosphate hydrolases"/>
    <property type="match status" value="1"/>
</dbReference>
<dbReference type="InterPro" id="IPR027417">
    <property type="entry name" value="P-loop_NTPase"/>
</dbReference>